<evidence type="ECO:0000259" key="5">
    <source>
        <dbReference type="Pfam" id="PF03807"/>
    </source>
</evidence>
<reference evidence="8" key="1">
    <citation type="journal article" date="2019" name="Int. J. Syst. Evol. Microbiol.">
        <title>The Global Catalogue of Microorganisms (GCM) 10K type strain sequencing project: providing services to taxonomists for standard genome sequencing and annotation.</title>
        <authorList>
            <consortium name="The Broad Institute Genomics Platform"/>
            <consortium name="The Broad Institute Genome Sequencing Center for Infectious Disease"/>
            <person name="Wu L."/>
            <person name="Ma J."/>
        </authorList>
    </citation>
    <scope>NUCLEOTIDE SEQUENCE [LARGE SCALE GENOMIC DNA]</scope>
    <source>
        <strain evidence="8">KCTC 13528</strain>
    </source>
</reference>
<dbReference type="GO" id="GO:0004735">
    <property type="term" value="F:pyrroline-5-carboxylate reductase activity"/>
    <property type="evidence" value="ECO:0007669"/>
    <property type="project" value="UniProtKB-EC"/>
</dbReference>
<comment type="pathway">
    <text evidence="2 4">Amino-acid biosynthesis; L-proline biosynthesis; L-proline from L-glutamate 5-semialdehyde: step 1/1.</text>
</comment>
<accession>A0ABW5ZPP9</accession>
<comment type="subcellular location">
    <subcellularLocation>
        <location evidence="2">Cytoplasm</location>
    </subcellularLocation>
</comment>
<dbReference type="PANTHER" id="PTHR11645:SF49">
    <property type="entry name" value="PYRROLINE-5-CARBOXYLATE REDUCTASE 1"/>
    <property type="match status" value="1"/>
</dbReference>
<comment type="caution">
    <text evidence="7">The sequence shown here is derived from an EMBL/GenBank/DDBJ whole genome shotgun (WGS) entry which is preliminary data.</text>
</comment>
<keyword evidence="2" id="KW-0963">Cytoplasm</keyword>
<dbReference type="InterPro" id="IPR000304">
    <property type="entry name" value="Pyrroline-COOH_reductase"/>
</dbReference>
<dbReference type="PANTHER" id="PTHR11645">
    <property type="entry name" value="PYRROLINE-5-CARBOXYLATE REDUCTASE"/>
    <property type="match status" value="1"/>
</dbReference>
<name>A0ABW5ZPP9_9BACL</name>
<feature type="domain" description="Pyrroline-5-carboxylate reductase dimerisation" evidence="6">
    <location>
        <begin position="168"/>
        <end position="271"/>
    </location>
</feature>
<dbReference type="InterPro" id="IPR028939">
    <property type="entry name" value="P5C_Rdtase_cat_N"/>
</dbReference>
<dbReference type="InterPro" id="IPR036291">
    <property type="entry name" value="NAD(P)-bd_dom_sf"/>
</dbReference>
<dbReference type="Gene3D" id="1.10.3730.10">
    <property type="entry name" value="ProC C-terminal domain-like"/>
    <property type="match status" value="1"/>
</dbReference>
<dbReference type="Proteomes" id="UP001597561">
    <property type="component" value="Unassembled WGS sequence"/>
</dbReference>
<evidence type="ECO:0000313" key="8">
    <source>
        <dbReference type="Proteomes" id="UP001597561"/>
    </source>
</evidence>
<comment type="similarity">
    <text evidence="1 2 4">Belongs to the pyrroline-5-carboxylate reductase family.</text>
</comment>
<evidence type="ECO:0000313" key="7">
    <source>
        <dbReference type="EMBL" id="MFD2913866.1"/>
    </source>
</evidence>
<dbReference type="SUPFAM" id="SSF48179">
    <property type="entry name" value="6-phosphogluconate dehydrogenase C-terminal domain-like"/>
    <property type="match status" value="1"/>
</dbReference>
<comment type="catalytic activity">
    <reaction evidence="2 4">
        <text>L-proline + NADP(+) = (S)-1-pyrroline-5-carboxylate + NADPH + 2 H(+)</text>
        <dbReference type="Rhea" id="RHEA:14109"/>
        <dbReference type="ChEBI" id="CHEBI:15378"/>
        <dbReference type="ChEBI" id="CHEBI:17388"/>
        <dbReference type="ChEBI" id="CHEBI:57783"/>
        <dbReference type="ChEBI" id="CHEBI:58349"/>
        <dbReference type="ChEBI" id="CHEBI:60039"/>
        <dbReference type="EC" id="1.5.1.2"/>
    </reaction>
</comment>
<dbReference type="EC" id="1.5.1.2" evidence="2 3"/>
<dbReference type="HAMAP" id="MF_01925">
    <property type="entry name" value="P5C_reductase"/>
    <property type="match status" value="1"/>
</dbReference>
<dbReference type="Gene3D" id="3.40.50.720">
    <property type="entry name" value="NAD(P)-binding Rossmann-like Domain"/>
    <property type="match status" value="1"/>
</dbReference>
<dbReference type="RefSeq" id="WP_204730303.1">
    <property type="nucleotide sequence ID" value="NZ_JAFBDK010000015.1"/>
</dbReference>
<dbReference type="NCBIfam" id="TIGR00112">
    <property type="entry name" value="proC"/>
    <property type="match status" value="1"/>
</dbReference>
<feature type="domain" description="Pyrroline-5-carboxylate reductase catalytic N-terminal" evidence="5">
    <location>
        <begin position="9"/>
        <end position="105"/>
    </location>
</feature>
<gene>
    <name evidence="2 7" type="primary">proC</name>
    <name evidence="7" type="ORF">ACFS5P_18400</name>
</gene>
<keyword evidence="2 4" id="KW-0641">Proline biosynthesis</keyword>
<keyword evidence="8" id="KW-1185">Reference proteome</keyword>
<dbReference type="Pfam" id="PF14748">
    <property type="entry name" value="P5CR_dimer"/>
    <property type="match status" value="1"/>
</dbReference>
<comment type="function">
    <text evidence="2">Catalyzes the reduction of 1-pyrroline-5-carboxylate (PCA) to L-proline.</text>
</comment>
<proteinExistence type="inferred from homology"/>
<dbReference type="InterPro" id="IPR029036">
    <property type="entry name" value="P5CR_dimer"/>
</dbReference>
<dbReference type="PIRSF" id="PIRSF000193">
    <property type="entry name" value="Pyrrol-5-carb_rd"/>
    <property type="match status" value="1"/>
</dbReference>
<dbReference type="SUPFAM" id="SSF51735">
    <property type="entry name" value="NAD(P)-binding Rossmann-fold domains"/>
    <property type="match status" value="1"/>
</dbReference>
<protein>
    <recommendedName>
        <fullName evidence="2 3">Pyrroline-5-carboxylate reductase</fullName>
        <shortName evidence="2">P5C reductase</shortName>
        <shortName evidence="2">P5CR</shortName>
        <ecNumber evidence="2 3">1.5.1.2</ecNumber>
    </recommendedName>
    <alternativeName>
        <fullName evidence="2">PCA reductase</fullName>
    </alternativeName>
</protein>
<sequence>MGTLSKDLRVAFIGAGNMAEAMISGIVKTGTLEPRQVTATNRSNADRLLELHNEYGIQGIMRDKLQLSSYDVIFMAMKPKDAETSLRSIKDHIRPDQVVMSVLAGISTEFMEDNLNEGQQVIRVMPNTSSMLRESATAISPGQNVTMKNVKLAKSLLSSIGEVYVIEEDQMDLFTGIAGSGPAYFYYLMEHIEKTAEANGMDVKQAREIGAQTILGAAKMMIEREETPTELRQNVTSPNGTTAAGLDALNENGGGNAIKAAIEGAMNRSKEITEQMAKVTVQ</sequence>
<comment type="catalytic activity">
    <reaction evidence="2">
        <text>L-proline + NAD(+) = (S)-1-pyrroline-5-carboxylate + NADH + 2 H(+)</text>
        <dbReference type="Rhea" id="RHEA:14105"/>
        <dbReference type="ChEBI" id="CHEBI:15378"/>
        <dbReference type="ChEBI" id="CHEBI:17388"/>
        <dbReference type="ChEBI" id="CHEBI:57540"/>
        <dbReference type="ChEBI" id="CHEBI:57945"/>
        <dbReference type="ChEBI" id="CHEBI:60039"/>
        <dbReference type="EC" id="1.5.1.2"/>
    </reaction>
</comment>
<evidence type="ECO:0000259" key="6">
    <source>
        <dbReference type="Pfam" id="PF14748"/>
    </source>
</evidence>
<keyword evidence="2 4" id="KW-0560">Oxidoreductase</keyword>
<dbReference type="EMBL" id="JBHUPG010000037">
    <property type="protein sequence ID" value="MFD2913866.1"/>
    <property type="molecule type" value="Genomic_DNA"/>
</dbReference>
<dbReference type="InterPro" id="IPR008927">
    <property type="entry name" value="6-PGluconate_DH-like_C_sf"/>
</dbReference>
<dbReference type="InterPro" id="IPR053790">
    <property type="entry name" value="P5CR-like_CS"/>
</dbReference>
<evidence type="ECO:0000256" key="2">
    <source>
        <dbReference type="HAMAP-Rule" id="MF_01925"/>
    </source>
</evidence>
<dbReference type="Pfam" id="PF03807">
    <property type="entry name" value="F420_oxidored"/>
    <property type="match status" value="1"/>
</dbReference>
<dbReference type="PROSITE" id="PS00521">
    <property type="entry name" value="P5CR"/>
    <property type="match status" value="1"/>
</dbReference>
<keyword evidence="2 4" id="KW-0521">NADP</keyword>
<organism evidence="7 8">
    <name type="scientific">Jeotgalibacillus terrae</name>
    <dbReference type="NCBI Taxonomy" id="587735"/>
    <lineage>
        <taxon>Bacteria</taxon>
        <taxon>Bacillati</taxon>
        <taxon>Bacillota</taxon>
        <taxon>Bacilli</taxon>
        <taxon>Bacillales</taxon>
        <taxon>Caryophanaceae</taxon>
        <taxon>Jeotgalibacillus</taxon>
    </lineage>
</organism>
<keyword evidence="2 4" id="KW-0028">Amino-acid biosynthesis</keyword>
<evidence type="ECO:0000256" key="4">
    <source>
        <dbReference type="RuleBase" id="RU003903"/>
    </source>
</evidence>
<evidence type="ECO:0000256" key="1">
    <source>
        <dbReference type="ARBA" id="ARBA00005525"/>
    </source>
</evidence>
<evidence type="ECO:0000256" key="3">
    <source>
        <dbReference type="NCBIfam" id="TIGR00112"/>
    </source>
</evidence>